<dbReference type="Proteomes" id="UP000006643">
    <property type="component" value="Unassembled WGS sequence"/>
</dbReference>
<dbReference type="OrthoDB" id="114768at2759"/>
<dbReference type="EMBL" id="DS028176">
    <property type="protein sequence ID" value="EEY67085.1"/>
    <property type="molecule type" value="Genomic_DNA"/>
</dbReference>
<name>D0NWM2_PHYIT</name>
<dbReference type="InParanoid" id="D0NWM2"/>
<keyword evidence="3" id="KW-1185">Reference proteome</keyword>
<proteinExistence type="predicted"/>
<dbReference type="RefSeq" id="XP_002896537.1">
    <property type="nucleotide sequence ID" value="XM_002896491.1"/>
</dbReference>
<sequence length="277" mass="31770">MPFLSPSTGSSDGLVESFLHDMDALDHNALKPNTSKVTPLPKKRKQATHPSQNNPETKKKKQPSWLKRKQELELLRQQTQAMETRVVYLQMKKTSPSDNSHFFNLQKEKTSALVEKQRCILAQNENMQLRSKFMRQYEALQLAMATGEYQLKELQRVLSGTLRVELGTLRACRTHVFDMMERRLDARFHKLDPVSGRWHHVTREGGCCVMRKYSVDGGTTSGICQARSQLCLYPDGDHETSQTKSNSVRDVVISSYSQLVKSRHQFVQNALFDTIRS</sequence>
<dbReference type="GeneID" id="9471241"/>
<dbReference type="KEGG" id="pif:PITG_17685"/>
<evidence type="ECO:0000313" key="2">
    <source>
        <dbReference type="EMBL" id="EEY67085.1"/>
    </source>
</evidence>
<feature type="region of interest" description="Disordered" evidence="1">
    <location>
        <begin position="26"/>
        <end position="66"/>
    </location>
</feature>
<protein>
    <submittedName>
        <fullName evidence="2">Uncharacterized protein</fullName>
    </submittedName>
</protein>
<dbReference type="eggNOG" id="ENOG502RFGK">
    <property type="taxonomic scope" value="Eukaryota"/>
</dbReference>
<gene>
    <name evidence="2" type="ORF">PITG_17685</name>
</gene>
<dbReference type="HOGENOM" id="CLU_050155_0_0_1"/>
<evidence type="ECO:0000256" key="1">
    <source>
        <dbReference type="SAM" id="MobiDB-lite"/>
    </source>
</evidence>
<organism evidence="2 3">
    <name type="scientific">Phytophthora infestans (strain T30-4)</name>
    <name type="common">Potato late blight agent</name>
    <dbReference type="NCBI Taxonomy" id="403677"/>
    <lineage>
        <taxon>Eukaryota</taxon>
        <taxon>Sar</taxon>
        <taxon>Stramenopiles</taxon>
        <taxon>Oomycota</taxon>
        <taxon>Peronosporomycetes</taxon>
        <taxon>Peronosporales</taxon>
        <taxon>Peronosporaceae</taxon>
        <taxon>Phytophthora</taxon>
    </lineage>
</organism>
<reference evidence="3" key="1">
    <citation type="journal article" date="2009" name="Nature">
        <title>Genome sequence and analysis of the Irish potato famine pathogen Phytophthora infestans.</title>
        <authorList>
            <consortium name="The Broad Institute Genome Sequencing Platform"/>
            <person name="Haas B.J."/>
            <person name="Kamoun S."/>
            <person name="Zody M.C."/>
            <person name="Jiang R.H."/>
            <person name="Handsaker R.E."/>
            <person name="Cano L.M."/>
            <person name="Grabherr M."/>
            <person name="Kodira C.D."/>
            <person name="Raffaele S."/>
            <person name="Torto-Alalibo T."/>
            <person name="Bozkurt T.O."/>
            <person name="Ah-Fong A.M."/>
            <person name="Alvarado L."/>
            <person name="Anderson V.L."/>
            <person name="Armstrong M.R."/>
            <person name="Avrova A."/>
            <person name="Baxter L."/>
            <person name="Beynon J."/>
            <person name="Boevink P.C."/>
            <person name="Bollmann S.R."/>
            <person name="Bos J.I."/>
            <person name="Bulone V."/>
            <person name="Cai G."/>
            <person name="Cakir C."/>
            <person name="Carrington J.C."/>
            <person name="Chawner M."/>
            <person name="Conti L."/>
            <person name="Costanzo S."/>
            <person name="Ewan R."/>
            <person name="Fahlgren N."/>
            <person name="Fischbach M.A."/>
            <person name="Fugelstad J."/>
            <person name="Gilroy E.M."/>
            <person name="Gnerre S."/>
            <person name="Green P.J."/>
            <person name="Grenville-Briggs L.J."/>
            <person name="Griffith J."/>
            <person name="Grunwald N.J."/>
            <person name="Horn K."/>
            <person name="Horner N.R."/>
            <person name="Hu C.H."/>
            <person name="Huitema E."/>
            <person name="Jeong D.H."/>
            <person name="Jones A.M."/>
            <person name="Jones J.D."/>
            <person name="Jones R.W."/>
            <person name="Karlsson E.K."/>
            <person name="Kunjeti S.G."/>
            <person name="Lamour K."/>
            <person name="Liu Z."/>
            <person name="Ma L."/>
            <person name="Maclean D."/>
            <person name="Chibucos M.C."/>
            <person name="McDonald H."/>
            <person name="McWalters J."/>
            <person name="Meijer H.J."/>
            <person name="Morgan W."/>
            <person name="Morris P.F."/>
            <person name="Munro C.A."/>
            <person name="O'Neill K."/>
            <person name="Ospina-Giraldo M."/>
            <person name="Pinzon A."/>
            <person name="Pritchard L."/>
            <person name="Ramsahoye B."/>
            <person name="Ren Q."/>
            <person name="Restrepo S."/>
            <person name="Roy S."/>
            <person name="Sadanandom A."/>
            <person name="Savidor A."/>
            <person name="Schornack S."/>
            <person name="Schwartz D.C."/>
            <person name="Schumann U.D."/>
            <person name="Schwessinger B."/>
            <person name="Seyer L."/>
            <person name="Sharpe T."/>
            <person name="Silvar C."/>
            <person name="Song J."/>
            <person name="Studholme D.J."/>
            <person name="Sykes S."/>
            <person name="Thines M."/>
            <person name="van de Vondervoort P.J."/>
            <person name="Phuntumart V."/>
            <person name="Wawra S."/>
            <person name="Weide R."/>
            <person name="Win J."/>
            <person name="Young C."/>
            <person name="Zhou S."/>
            <person name="Fry W."/>
            <person name="Meyers B.C."/>
            <person name="van West P."/>
            <person name="Ristaino J."/>
            <person name="Govers F."/>
            <person name="Birch P.R."/>
            <person name="Whisson S.C."/>
            <person name="Judelson H.S."/>
            <person name="Nusbaum C."/>
        </authorList>
    </citation>
    <scope>NUCLEOTIDE SEQUENCE [LARGE SCALE GENOMIC DNA]</scope>
    <source>
        <strain evidence="3">T30-4</strain>
    </source>
</reference>
<evidence type="ECO:0000313" key="3">
    <source>
        <dbReference type="Proteomes" id="UP000006643"/>
    </source>
</evidence>
<accession>D0NWM2</accession>
<dbReference type="OMA" id="MATGEYQ"/>
<dbReference type="VEuPathDB" id="FungiDB:PITG_17685"/>
<dbReference type="AlphaFoldDB" id="D0NWM2"/>